<organism evidence="1 2">
    <name type="scientific">Varroa destructor</name>
    <name type="common">Honeybee mite</name>
    <dbReference type="NCBI Taxonomy" id="109461"/>
    <lineage>
        <taxon>Eukaryota</taxon>
        <taxon>Metazoa</taxon>
        <taxon>Ecdysozoa</taxon>
        <taxon>Arthropoda</taxon>
        <taxon>Chelicerata</taxon>
        <taxon>Arachnida</taxon>
        <taxon>Acari</taxon>
        <taxon>Parasitiformes</taxon>
        <taxon>Mesostigmata</taxon>
        <taxon>Gamasina</taxon>
        <taxon>Dermanyssoidea</taxon>
        <taxon>Varroidae</taxon>
        <taxon>Varroa</taxon>
    </lineage>
</organism>
<dbReference type="InParanoid" id="A0A7M7JDY4"/>
<dbReference type="GeneID" id="111245934"/>
<sequence length="321" mass="37031">MKRTTVPRVFSVFFAIVVMWGLSHTADGKLRQRVVRLGEITLHLERYGDNHPEPIKMGIDSNCDDGKTNLTLDWPDPGTLLCSSRNSKYPLYGKLQNKKECINLPANYHDHYSPDHYCMYTEVTYDHVIPVIEGHRPVWPIFGEYYHVPRQRYLHSIEHGSVVMLYHPCTAEHLVARLRSLVTRCVRKYVISREPLLDPNYPIALAAWGCRLQMNSVNDTEVIEFIKTYALHGPEKLYEREGQYNYTLFRTAFYPPGMLENPSKPAQGQKMTVCPAQSLEGHFQVYDKDHEVPIGTDSSKYAHMFAFLDSATINTEQFSED</sequence>
<dbReference type="GO" id="GO:0005737">
    <property type="term" value="C:cytoplasm"/>
    <property type="evidence" value="ECO:0007669"/>
    <property type="project" value="TreeGrafter"/>
</dbReference>
<proteinExistence type="predicted"/>
<dbReference type="Proteomes" id="UP000594260">
    <property type="component" value="Unplaced"/>
</dbReference>
<dbReference type="OrthoDB" id="5960270at2759"/>
<dbReference type="PANTHER" id="PTHR34179:SF1">
    <property type="entry name" value="TUMOR PROTEIN P53-INDUCIBLE PROTEIN 13"/>
    <property type="match status" value="1"/>
</dbReference>
<keyword evidence="2" id="KW-1185">Reference proteome</keyword>
<accession>A0A7M7JDY4</accession>
<dbReference type="AlphaFoldDB" id="A0A7M7JDY4"/>
<evidence type="ECO:0000313" key="2">
    <source>
        <dbReference type="Proteomes" id="UP000594260"/>
    </source>
</evidence>
<dbReference type="EnsemblMetazoa" id="XM_022794951">
    <property type="protein sequence ID" value="XP_022650686"/>
    <property type="gene ID" value="LOC111245934"/>
</dbReference>
<evidence type="ECO:0000313" key="1">
    <source>
        <dbReference type="EnsemblMetazoa" id="XP_022650686"/>
    </source>
</evidence>
<dbReference type="KEGG" id="vde:111245934"/>
<reference evidence="1" key="1">
    <citation type="submission" date="2021-01" db="UniProtKB">
        <authorList>
            <consortium name="EnsemblMetazoa"/>
        </authorList>
    </citation>
    <scope>IDENTIFICATION</scope>
</reference>
<dbReference type="Pfam" id="PF11303">
    <property type="entry name" value="DUF3105"/>
    <property type="match status" value="1"/>
</dbReference>
<dbReference type="InterPro" id="IPR021454">
    <property type="entry name" value="DUF3105"/>
</dbReference>
<dbReference type="OMA" id="WARFGEY"/>
<dbReference type="PANTHER" id="PTHR34179">
    <property type="entry name" value="TUMOR PROTEIN P53-INDUCIBLE PROTEIN 13"/>
    <property type="match status" value="1"/>
</dbReference>
<name>A0A7M7JDY4_VARDE</name>
<protein>
    <submittedName>
        <fullName evidence="1">Uncharacterized protein</fullName>
    </submittedName>
</protein>
<dbReference type="RefSeq" id="XP_022650686.1">
    <property type="nucleotide sequence ID" value="XM_022794951.1"/>
</dbReference>